<keyword evidence="1" id="KW-0472">Membrane</keyword>
<dbReference type="Proteomes" id="UP000663651">
    <property type="component" value="Chromosome"/>
</dbReference>
<proteinExistence type="predicted"/>
<sequence length="345" mass="41091">MTEQPPKSILSEIRRLGWRRPARVLFFYFFLFNLIIYGLVASQQTIGRPHPVAKLCMSGAVVMYKIYISPLSKAFGHGNPLTKPFYLVRDAFYHAGMKALPENDAEREMLWYLIRYTEFHELVEPVFRREDDARKPIGNLKELIRWTDEIHEHARAMTRHSFRDSYFRKARFNIFYGTIWTYVTLRPAIYSRAAGDSFYFNPFIRSDSEIARLEELQQLLIEFRERTRVQEPEGLDFFYNGTDRWFGDTEAINMTALFIALNRHEKKQLRCDDPQAKLFLETRKTLLEDMMNDKRMTGELRSNIVEGQNHDQFIQLLNILTEQCPQLMRKPDEPIDMRNWREHGR</sequence>
<evidence type="ECO:0000256" key="1">
    <source>
        <dbReference type="SAM" id="Phobius"/>
    </source>
</evidence>
<accession>A0ABX7Q604</accession>
<evidence type="ECO:0000313" key="2">
    <source>
        <dbReference type="EMBL" id="QSV46535.1"/>
    </source>
</evidence>
<reference evidence="2 3" key="1">
    <citation type="submission" date="2021-03" db="EMBL/GenBank/DDBJ databases">
        <title>Geobacter metallireducens gen. nov. sp. nov., a microorganism capable of coupling the complete oxidation of organic compounds to the reduction of iron and other metals.</title>
        <authorList>
            <person name="Li Y."/>
        </authorList>
    </citation>
    <scope>NUCLEOTIDE SEQUENCE [LARGE SCALE GENOMIC DNA]</scope>
    <source>
        <strain evidence="2 3">Jerry-YX</strain>
    </source>
</reference>
<organism evidence="2 3">
    <name type="scientific">Geobacter benzoatilyticus</name>
    <dbReference type="NCBI Taxonomy" id="2815309"/>
    <lineage>
        <taxon>Bacteria</taxon>
        <taxon>Pseudomonadati</taxon>
        <taxon>Thermodesulfobacteriota</taxon>
        <taxon>Desulfuromonadia</taxon>
        <taxon>Geobacterales</taxon>
        <taxon>Geobacteraceae</taxon>
        <taxon>Geobacter</taxon>
    </lineage>
</organism>
<dbReference type="EMBL" id="CP071382">
    <property type="protein sequence ID" value="QSV46535.1"/>
    <property type="molecule type" value="Genomic_DNA"/>
</dbReference>
<feature type="transmembrane region" description="Helical" evidence="1">
    <location>
        <begin position="21"/>
        <end position="40"/>
    </location>
</feature>
<keyword evidence="1" id="KW-0812">Transmembrane</keyword>
<name>A0ABX7Q604_9BACT</name>
<gene>
    <name evidence="2" type="ORF">JZM60_04455</name>
</gene>
<protein>
    <submittedName>
        <fullName evidence="2">Uncharacterized protein</fullName>
    </submittedName>
</protein>
<dbReference type="RefSeq" id="WP_207164314.1">
    <property type="nucleotide sequence ID" value="NZ_CP071382.1"/>
</dbReference>
<keyword evidence="1" id="KW-1133">Transmembrane helix</keyword>
<evidence type="ECO:0000313" key="3">
    <source>
        <dbReference type="Proteomes" id="UP000663651"/>
    </source>
</evidence>
<keyword evidence="3" id="KW-1185">Reference proteome</keyword>